<evidence type="ECO:0000313" key="8">
    <source>
        <dbReference type="Proteomes" id="UP000177932"/>
    </source>
</evidence>
<dbReference type="InterPro" id="IPR019489">
    <property type="entry name" value="Clp_ATPase_C"/>
</dbReference>
<dbReference type="InterPro" id="IPR041546">
    <property type="entry name" value="ClpA/ClpB_AAA_lid"/>
</dbReference>
<dbReference type="Proteomes" id="UP000177932">
    <property type="component" value="Unassembled WGS sequence"/>
</dbReference>
<evidence type="ECO:0000256" key="4">
    <source>
        <dbReference type="SAM" id="MobiDB-lite"/>
    </source>
</evidence>
<evidence type="ECO:0000313" key="7">
    <source>
        <dbReference type="EMBL" id="OGZ58686.1"/>
    </source>
</evidence>
<keyword evidence="1" id="KW-0547">Nucleotide-binding</keyword>
<reference evidence="7 8" key="1">
    <citation type="journal article" date="2016" name="Nat. Commun.">
        <title>Thousands of microbial genomes shed light on interconnected biogeochemical processes in an aquifer system.</title>
        <authorList>
            <person name="Anantharaman K."/>
            <person name="Brown C.T."/>
            <person name="Hug L.A."/>
            <person name="Sharon I."/>
            <person name="Castelle C.J."/>
            <person name="Probst A.J."/>
            <person name="Thomas B.C."/>
            <person name="Singh A."/>
            <person name="Wilkins M.J."/>
            <person name="Karaoz U."/>
            <person name="Brodie E.L."/>
            <person name="Williams K.H."/>
            <person name="Hubbard S.S."/>
            <person name="Banfield J.F."/>
        </authorList>
    </citation>
    <scope>NUCLEOTIDE SEQUENCE [LARGE SCALE GENOMIC DNA]</scope>
</reference>
<dbReference type="SMART" id="SM01086">
    <property type="entry name" value="ClpB_D2-small"/>
    <property type="match status" value="1"/>
</dbReference>
<dbReference type="InterPro" id="IPR027417">
    <property type="entry name" value="P-loop_NTPase"/>
</dbReference>
<dbReference type="InterPro" id="IPR001270">
    <property type="entry name" value="ClpA/B"/>
</dbReference>
<dbReference type="Gene3D" id="4.10.860.10">
    <property type="entry name" value="UVR domain"/>
    <property type="match status" value="1"/>
</dbReference>
<evidence type="ECO:0000256" key="3">
    <source>
        <dbReference type="ARBA" id="ARBA00023186"/>
    </source>
</evidence>
<dbReference type="Pfam" id="PF17871">
    <property type="entry name" value="AAA_lid_9"/>
    <property type="match status" value="1"/>
</dbReference>
<dbReference type="Pfam" id="PF10431">
    <property type="entry name" value="ClpB_D2-small"/>
    <property type="match status" value="1"/>
</dbReference>
<evidence type="ECO:0000259" key="5">
    <source>
        <dbReference type="SMART" id="SM00382"/>
    </source>
</evidence>
<dbReference type="Gene3D" id="1.10.8.60">
    <property type="match status" value="2"/>
</dbReference>
<dbReference type="PANTHER" id="PTHR11638">
    <property type="entry name" value="ATP-DEPENDENT CLP PROTEASE"/>
    <property type="match status" value="1"/>
</dbReference>
<keyword evidence="3" id="KW-0143">Chaperone</keyword>
<keyword evidence="2" id="KW-0067">ATP-binding</keyword>
<dbReference type="SUPFAM" id="SSF52540">
    <property type="entry name" value="P-loop containing nucleoside triphosphate hydrolases"/>
    <property type="match status" value="2"/>
</dbReference>
<accession>A0A1G2H892</accession>
<dbReference type="Pfam" id="PF00004">
    <property type="entry name" value="AAA"/>
    <property type="match status" value="1"/>
</dbReference>
<name>A0A1G2H892_9BACT</name>
<dbReference type="InterPro" id="IPR003959">
    <property type="entry name" value="ATPase_AAA_core"/>
</dbReference>
<dbReference type="GO" id="GO:0034605">
    <property type="term" value="P:cellular response to heat"/>
    <property type="evidence" value="ECO:0007669"/>
    <property type="project" value="TreeGrafter"/>
</dbReference>
<dbReference type="EMBL" id="MHOD01000002">
    <property type="protein sequence ID" value="OGZ58686.1"/>
    <property type="molecule type" value="Genomic_DNA"/>
</dbReference>
<dbReference type="SMART" id="SM00382">
    <property type="entry name" value="AAA"/>
    <property type="match status" value="2"/>
</dbReference>
<organism evidence="7 8">
    <name type="scientific">Candidatus Spechtbacteria bacterium RIFCSPHIGHO2_01_FULL_43_30</name>
    <dbReference type="NCBI Taxonomy" id="1802158"/>
    <lineage>
        <taxon>Bacteria</taxon>
        <taxon>Candidatus Spechtiibacteriota</taxon>
    </lineage>
</organism>
<evidence type="ECO:0008006" key="9">
    <source>
        <dbReference type="Google" id="ProtNLM"/>
    </source>
</evidence>
<feature type="region of interest" description="Disordered" evidence="4">
    <location>
        <begin position="116"/>
        <end position="148"/>
    </location>
</feature>
<dbReference type="AlphaFoldDB" id="A0A1G2H892"/>
<feature type="domain" description="Clp ATPase C-terminal" evidence="6">
    <location>
        <begin position="698"/>
        <end position="785"/>
    </location>
</feature>
<sequence>MSIAARQNQPYIGTEHLLYALVSSIPKTKGSVSKKTLKTRILPENKASQIKSHLDKIFSQSMPLLNFPYLPKNAGGKTPLEFLTEIDNIPRDINFLHQTNLKKTDHANFEEDGAKSAFNNADDSHTHRHDKDSDHDKSSVKKRPDKKNRGVSALDAFCENLTLMAEQGKLDPVVGRKNEINRIINIITKRTKNNPLLIGEPGVGKTAIVQGLAQKIAQGDVPETLADKQVFSLNLNSLVAGTMFRGDFEARIQEIISEASNRKIILFIDEVHTVIGTGSATGTLDAANILKPALSTRKLQCIGATTLEEYRKYIEKERALERRFQAVYIKEELEDESVLTLSNLKKLYEQHHRITITDDAIKAAVELSSRYIKDRFLPDKAIDVLDEAASRLRASVSSNKHTKKLRELERIKAVLASKKEAAIIDENYKDALIFRHQEEMAAKEINTLKKNFQVEKETPALTRRNIEEIIEETTGIPLPKNEDGFYSLNNLKRFLCEEIVGQEKAVLEVISTLKRNKVGLSDKKRPIGSFLFAGPSGVGKTALAKALADGQSQNLIKIDMSEFSESYSMSRLIGSPPGYVGYDEGGELTEKIRRNPYSVVLFDEIDKAHPQVHNILLSILDDGTAKDAQGRDVSFRNSIIILTSNVNSDNFQNSKKTLGFIEKRPQDSETGKYEEYLKSVLRKEVTNRVDRIIEFNDLGKNHIEQIVRLALSKLSENLSKNGFHIKISGRVPDFLAEKAYKSGEGARLVRTTVEKFVENPLAEYLIRNTGSKKIAVEATRAKIYVKEL</sequence>
<feature type="domain" description="AAA+ ATPase" evidence="5">
    <location>
        <begin position="526"/>
        <end position="699"/>
    </location>
</feature>
<dbReference type="FunFam" id="3.40.50.300:FF:000010">
    <property type="entry name" value="Chaperone clpB 1, putative"/>
    <property type="match status" value="1"/>
</dbReference>
<evidence type="ECO:0000259" key="6">
    <source>
        <dbReference type="SMART" id="SM01086"/>
    </source>
</evidence>
<feature type="domain" description="AAA+ ATPase" evidence="5">
    <location>
        <begin position="191"/>
        <end position="334"/>
    </location>
</feature>
<gene>
    <name evidence="7" type="ORF">A2827_03425</name>
</gene>
<dbReference type="CDD" id="cd00009">
    <property type="entry name" value="AAA"/>
    <property type="match status" value="1"/>
</dbReference>
<dbReference type="Gene3D" id="3.40.50.300">
    <property type="entry name" value="P-loop containing nucleotide triphosphate hydrolases"/>
    <property type="match status" value="2"/>
</dbReference>
<evidence type="ECO:0000256" key="1">
    <source>
        <dbReference type="ARBA" id="ARBA00022741"/>
    </source>
</evidence>
<comment type="caution">
    <text evidence="7">The sequence shown here is derived from an EMBL/GenBank/DDBJ whole genome shotgun (WGS) entry which is preliminary data.</text>
</comment>
<dbReference type="STRING" id="1802158.A2827_03425"/>
<feature type="compositionally biased region" description="Basic and acidic residues" evidence="4">
    <location>
        <begin position="122"/>
        <end position="139"/>
    </location>
</feature>
<dbReference type="GO" id="GO:0016887">
    <property type="term" value="F:ATP hydrolysis activity"/>
    <property type="evidence" value="ECO:0007669"/>
    <property type="project" value="InterPro"/>
</dbReference>
<dbReference type="PANTHER" id="PTHR11638:SF175">
    <property type="entry name" value="ATP-DEPENDENT CLP PROTEASE, ATP-BINDING SUBUNIT CLPC"/>
    <property type="match status" value="1"/>
</dbReference>
<protein>
    <recommendedName>
        <fullName evidence="9">Clp R domain-containing protein</fullName>
    </recommendedName>
</protein>
<dbReference type="CDD" id="cd19499">
    <property type="entry name" value="RecA-like_ClpB_Hsp104-like"/>
    <property type="match status" value="1"/>
</dbReference>
<proteinExistence type="predicted"/>
<dbReference type="GO" id="GO:0005524">
    <property type="term" value="F:ATP binding"/>
    <property type="evidence" value="ECO:0007669"/>
    <property type="project" value="UniProtKB-KW"/>
</dbReference>
<dbReference type="PRINTS" id="PR00300">
    <property type="entry name" value="CLPPROTEASEA"/>
</dbReference>
<dbReference type="Pfam" id="PF07724">
    <property type="entry name" value="AAA_2"/>
    <property type="match status" value="1"/>
</dbReference>
<dbReference type="InterPro" id="IPR003593">
    <property type="entry name" value="AAA+_ATPase"/>
</dbReference>
<dbReference type="InterPro" id="IPR050130">
    <property type="entry name" value="ClpA_ClpB"/>
</dbReference>
<dbReference type="GO" id="GO:0005737">
    <property type="term" value="C:cytoplasm"/>
    <property type="evidence" value="ECO:0007669"/>
    <property type="project" value="TreeGrafter"/>
</dbReference>
<evidence type="ECO:0000256" key="2">
    <source>
        <dbReference type="ARBA" id="ARBA00022840"/>
    </source>
</evidence>